<dbReference type="OrthoDB" id="66409at2759"/>
<dbReference type="PANTHER" id="PTHR28245:SF1">
    <property type="entry name" value="ARF3-INTERACTING PROTEIN 1"/>
    <property type="match status" value="1"/>
</dbReference>
<dbReference type="Gene3D" id="1.20.930.20">
    <property type="entry name" value="Adaptor protein Cbl, N-terminal domain"/>
    <property type="match status" value="1"/>
</dbReference>
<dbReference type="GO" id="GO:0004672">
    <property type="term" value="F:protein kinase activity"/>
    <property type="evidence" value="ECO:0007669"/>
    <property type="project" value="InterPro"/>
</dbReference>
<dbReference type="SUPFAM" id="SSF81901">
    <property type="entry name" value="HCP-like"/>
    <property type="match status" value="1"/>
</dbReference>
<feature type="region of interest" description="Disordered" evidence="1">
    <location>
        <begin position="991"/>
        <end position="1044"/>
    </location>
</feature>
<dbReference type="AlphaFoldDB" id="A0A9N8ZHN0"/>
<evidence type="ECO:0000313" key="5">
    <source>
        <dbReference type="Proteomes" id="UP000789706"/>
    </source>
</evidence>
<proteinExistence type="predicted"/>
<dbReference type="CDD" id="cd21037">
    <property type="entry name" value="MLKL_NTD"/>
    <property type="match status" value="1"/>
</dbReference>
<dbReference type="InterPro" id="IPR000719">
    <property type="entry name" value="Prot_kinase_dom"/>
</dbReference>
<dbReference type="GO" id="GO:0005886">
    <property type="term" value="C:plasma membrane"/>
    <property type="evidence" value="ECO:0007669"/>
    <property type="project" value="TreeGrafter"/>
</dbReference>
<dbReference type="EMBL" id="CAJVPK010000336">
    <property type="protein sequence ID" value="CAG8496051.1"/>
    <property type="molecule type" value="Genomic_DNA"/>
</dbReference>
<dbReference type="SUPFAM" id="SSF56112">
    <property type="entry name" value="Protein kinase-like (PK-like)"/>
    <property type="match status" value="1"/>
</dbReference>
<dbReference type="InterPro" id="IPR036537">
    <property type="entry name" value="Adaptor_Cbl_N_dom_sf"/>
</dbReference>
<dbReference type="Proteomes" id="UP000789706">
    <property type="component" value="Unassembled WGS sequence"/>
</dbReference>
<organism evidence="4 5">
    <name type="scientific">Diversispora eburnea</name>
    <dbReference type="NCBI Taxonomy" id="1213867"/>
    <lineage>
        <taxon>Eukaryota</taxon>
        <taxon>Fungi</taxon>
        <taxon>Fungi incertae sedis</taxon>
        <taxon>Mucoromycota</taxon>
        <taxon>Glomeromycotina</taxon>
        <taxon>Glomeromycetes</taxon>
        <taxon>Diversisporales</taxon>
        <taxon>Diversisporaceae</taxon>
        <taxon>Diversispora</taxon>
    </lineage>
</organism>
<feature type="domain" description="Protein kinase" evidence="2">
    <location>
        <begin position="178"/>
        <end position="462"/>
    </location>
</feature>
<dbReference type="InterPro" id="IPR059179">
    <property type="entry name" value="MLKL-like_MCAfunc"/>
</dbReference>
<dbReference type="PROSITE" id="PS50211">
    <property type="entry name" value="DENN"/>
    <property type="match status" value="1"/>
</dbReference>
<accession>A0A9N8ZHN0</accession>
<dbReference type="InterPro" id="IPR011009">
    <property type="entry name" value="Kinase-like_dom_sf"/>
</dbReference>
<feature type="compositionally biased region" description="Low complexity" evidence="1">
    <location>
        <begin position="1010"/>
        <end position="1022"/>
    </location>
</feature>
<dbReference type="InterPro" id="IPR037516">
    <property type="entry name" value="Tripartite_DENN"/>
</dbReference>
<dbReference type="Pfam" id="PF08616">
    <property type="entry name" value="SPA"/>
    <property type="match status" value="1"/>
</dbReference>
<dbReference type="GO" id="GO:0005524">
    <property type="term" value="F:ATP binding"/>
    <property type="evidence" value="ECO:0007669"/>
    <property type="project" value="InterPro"/>
</dbReference>
<feature type="compositionally biased region" description="Basic and acidic residues" evidence="1">
    <location>
        <begin position="999"/>
        <end position="1008"/>
    </location>
</feature>
<dbReference type="Gene3D" id="1.10.510.10">
    <property type="entry name" value="Transferase(Phosphotransferase) domain 1"/>
    <property type="match status" value="1"/>
</dbReference>
<dbReference type="GO" id="GO:0051666">
    <property type="term" value="P:actin cortical patch localization"/>
    <property type="evidence" value="ECO:0007669"/>
    <property type="project" value="TreeGrafter"/>
</dbReference>
<name>A0A9N8ZHN0_9GLOM</name>
<dbReference type="Pfam" id="PF07714">
    <property type="entry name" value="PK_Tyr_Ser-Thr"/>
    <property type="match status" value="1"/>
</dbReference>
<comment type="caution">
    <text evidence="4">The sequence shown here is derived from an EMBL/GenBank/DDBJ whole genome shotgun (WGS) entry which is preliminary data.</text>
</comment>
<keyword evidence="5" id="KW-1185">Reference proteome</keyword>
<evidence type="ECO:0000256" key="1">
    <source>
        <dbReference type="SAM" id="MobiDB-lite"/>
    </source>
</evidence>
<evidence type="ECO:0000259" key="2">
    <source>
        <dbReference type="PROSITE" id="PS50011"/>
    </source>
</evidence>
<reference evidence="4" key="1">
    <citation type="submission" date="2021-06" db="EMBL/GenBank/DDBJ databases">
        <authorList>
            <person name="Kallberg Y."/>
            <person name="Tangrot J."/>
            <person name="Rosling A."/>
        </authorList>
    </citation>
    <scope>NUCLEOTIDE SEQUENCE</scope>
    <source>
        <strain evidence="4">AZ414A</strain>
    </source>
</reference>
<gene>
    <name evidence="4" type="ORF">DEBURN_LOCUS4425</name>
</gene>
<sequence>MFKNYIPLFGSVLEVMDHIIESYDDVQHNEKLCLVMVDRVEIVKASVSRLIRHYKEDENKFRKQDYFKAFVRLDETLKNIRAFIAEVSSYSNFRKTLFRKNIKEDCQDLLDRLEYTCNALQFGIVISEADKQKEEKYLTEAMKKALQELGVIKNKQDYWASLVQVNEIKKQKIEHVKKIEPAELSDGLFENSIETRGKIIKKYLNVTIPVACKPVNYEPDSDEGNKDTAKIEEEKKFRNNLTILSKLHSSDKIIRFHGISSLNGKCFLLFDWAEKGNLKNLYENGVIPWNTKLKYAKDISEGLFFLRTMQIYHHDVRCENVLITCNDGAMTAKLANFELSRETTWITSVVENIAVLIRWMAPEKIDDKGNSSTQIYYSPECEVYSFALTLWELSFQKFPYMDIEVDKIYHHVLDGNREHLNFPNESKDITGCFKTIIEKCWKKEAMQRLKINEIYIELKKLLERQNNQNNEISPPNSELGVGEKLQKILRCFEFYVSIDNTVALYWKANYHEHIERDEFQALKLYREAADKGNSDSQCLYAMKLKDKQHPELNSKILDYFRRSAEQENESGLYLYGKALYEGEHVTHILLAEFDIDKGSSLTHQYPFATGTDEHLLAELMLPDGAHLRTEDWTVFFLNQKIPDPDKISIENIENEENFINNLLDKSQKDNEQEKPLLYALNLVRTRHDKEARRGAVVKAMAICTRHQYLHIYKPALLLALDKYFQEPSVEILASLYKAVNSMDCNYMPIFNAHEKAILRASENKDMFEEKFIPYENKENNIYMNNEDFIPVSEEEKEKLEKERLANLKKGTYIDLMPNLNKNKDRHFLETKIVYNGITLPIRVPLTVNPEEVGDFTLIKLITTFSPSSPTPFNHAFHPHLDSSGNQTHPIILLLNALLTQKRIIFLGQGHPSGDVANYVLSACAMGSGSGGVLRGFTERAFPYTNLTNVDDLLKVPGFIAGVTNRIFEDHSSWWDVLCNIDTGKITVSKDISTPSYGTKPDEKIEDGARSPSSSSKTDSWGSKTESWGREKWDTTDNEFMSEVI</sequence>
<evidence type="ECO:0000259" key="3">
    <source>
        <dbReference type="PROSITE" id="PS50211"/>
    </source>
</evidence>
<dbReference type="PANTHER" id="PTHR28245">
    <property type="entry name" value="ARF3-INTERACTING PROTEIN 1"/>
    <property type="match status" value="1"/>
</dbReference>
<dbReference type="PROSITE" id="PS00109">
    <property type="entry name" value="PROTEIN_KINASE_TYR"/>
    <property type="match status" value="1"/>
</dbReference>
<dbReference type="InterPro" id="IPR012860">
    <property type="entry name" value="Afi1_N"/>
</dbReference>
<dbReference type="InterPro" id="IPR052809">
    <property type="entry name" value="Actin_polarity_regulatory"/>
</dbReference>
<dbReference type="PROSITE" id="PS50011">
    <property type="entry name" value="PROTEIN_KINASE_DOM"/>
    <property type="match status" value="1"/>
</dbReference>
<protein>
    <submittedName>
        <fullName evidence="4">1848_t:CDS:1</fullName>
    </submittedName>
</protein>
<dbReference type="InterPro" id="IPR001245">
    <property type="entry name" value="Ser-Thr/Tyr_kinase_cat_dom"/>
</dbReference>
<dbReference type="InterPro" id="IPR008266">
    <property type="entry name" value="Tyr_kinase_AS"/>
</dbReference>
<evidence type="ECO:0000313" key="4">
    <source>
        <dbReference type="EMBL" id="CAG8496051.1"/>
    </source>
</evidence>
<feature type="domain" description="UDENN" evidence="3">
    <location>
        <begin position="586"/>
        <end position="1044"/>
    </location>
</feature>
<dbReference type="GO" id="GO:0007166">
    <property type="term" value="P:cell surface receptor signaling pathway"/>
    <property type="evidence" value="ECO:0007669"/>
    <property type="project" value="InterPro"/>
</dbReference>
<dbReference type="Pfam" id="PF07792">
    <property type="entry name" value="Afi1"/>
    <property type="match status" value="1"/>
</dbReference>